<name>M4B7L3_HYAAE</name>
<dbReference type="AlphaFoldDB" id="M4B7L3"/>
<sequence>MRSWVLVTAFGTSLSSFSWRSQAVASATRRQVERSLATLLAVMARVRMARTVGTAPARRRRLVLVQKRRL</sequence>
<accession>M4B7L3</accession>
<evidence type="ECO:0000313" key="1">
    <source>
        <dbReference type="EnsemblProtists" id="HpaP802265"/>
    </source>
</evidence>
<dbReference type="EMBL" id="JH597876">
    <property type="status" value="NOT_ANNOTATED_CDS"/>
    <property type="molecule type" value="Genomic_DNA"/>
</dbReference>
<dbReference type="EnsemblProtists" id="HpaT802265">
    <property type="protein sequence ID" value="HpaP802265"/>
    <property type="gene ID" value="HpaG802265"/>
</dbReference>
<dbReference type="InParanoid" id="M4B7L3"/>
<reference evidence="2" key="1">
    <citation type="journal article" date="2010" name="Science">
        <title>Signatures of adaptation to obligate biotrophy in the Hyaloperonospora arabidopsidis genome.</title>
        <authorList>
            <person name="Baxter L."/>
            <person name="Tripathy S."/>
            <person name="Ishaque N."/>
            <person name="Boot N."/>
            <person name="Cabral A."/>
            <person name="Kemen E."/>
            <person name="Thines M."/>
            <person name="Ah-Fong A."/>
            <person name="Anderson R."/>
            <person name="Badejoko W."/>
            <person name="Bittner-Eddy P."/>
            <person name="Boore J.L."/>
            <person name="Chibucos M.C."/>
            <person name="Coates M."/>
            <person name="Dehal P."/>
            <person name="Delehaunty K."/>
            <person name="Dong S."/>
            <person name="Downton P."/>
            <person name="Dumas B."/>
            <person name="Fabro G."/>
            <person name="Fronick C."/>
            <person name="Fuerstenberg S.I."/>
            <person name="Fulton L."/>
            <person name="Gaulin E."/>
            <person name="Govers F."/>
            <person name="Hughes L."/>
            <person name="Humphray S."/>
            <person name="Jiang R.H."/>
            <person name="Judelson H."/>
            <person name="Kamoun S."/>
            <person name="Kyung K."/>
            <person name="Meijer H."/>
            <person name="Minx P."/>
            <person name="Morris P."/>
            <person name="Nelson J."/>
            <person name="Phuntumart V."/>
            <person name="Qutob D."/>
            <person name="Rehmany A."/>
            <person name="Rougon-Cardoso A."/>
            <person name="Ryden P."/>
            <person name="Torto-Alalibo T."/>
            <person name="Studholme D."/>
            <person name="Wang Y."/>
            <person name="Win J."/>
            <person name="Wood J."/>
            <person name="Clifton S.W."/>
            <person name="Rogers J."/>
            <person name="Van den Ackerveken G."/>
            <person name="Jones J.D."/>
            <person name="McDowell J.M."/>
            <person name="Beynon J."/>
            <person name="Tyler B.M."/>
        </authorList>
    </citation>
    <scope>NUCLEOTIDE SEQUENCE [LARGE SCALE GENOMIC DNA]</scope>
    <source>
        <strain evidence="2">Emoy2</strain>
    </source>
</reference>
<proteinExistence type="predicted"/>
<dbReference type="HOGENOM" id="CLU_2763252_0_0_1"/>
<dbReference type="Proteomes" id="UP000011713">
    <property type="component" value="Unassembled WGS sequence"/>
</dbReference>
<dbReference type="VEuPathDB" id="FungiDB:HpaG802265"/>
<keyword evidence="2" id="KW-1185">Reference proteome</keyword>
<reference evidence="1" key="2">
    <citation type="submission" date="2015-06" db="UniProtKB">
        <authorList>
            <consortium name="EnsemblProtists"/>
        </authorList>
    </citation>
    <scope>IDENTIFICATION</scope>
    <source>
        <strain evidence="1">Emoy2</strain>
    </source>
</reference>
<protein>
    <submittedName>
        <fullName evidence="1">Uncharacterized protein</fullName>
    </submittedName>
</protein>
<evidence type="ECO:0000313" key="2">
    <source>
        <dbReference type="Proteomes" id="UP000011713"/>
    </source>
</evidence>
<organism evidence="1 2">
    <name type="scientific">Hyaloperonospora arabidopsidis (strain Emoy2)</name>
    <name type="common">Downy mildew agent</name>
    <name type="synonym">Peronospora arabidopsidis</name>
    <dbReference type="NCBI Taxonomy" id="559515"/>
    <lineage>
        <taxon>Eukaryota</taxon>
        <taxon>Sar</taxon>
        <taxon>Stramenopiles</taxon>
        <taxon>Oomycota</taxon>
        <taxon>Peronosporomycetes</taxon>
        <taxon>Peronosporales</taxon>
        <taxon>Peronosporaceae</taxon>
        <taxon>Hyaloperonospora</taxon>
    </lineage>
</organism>